<feature type="domain" description="Neprosin PEP catalytic" evidence="1">
    <location>
        <begin position="805"/>
        <end position="1037"/>
    </location>
</feature>
<dbReference type="PANTHER" id="PTHR31589:SF235">
    <property type="entry name" value="PROTEIN, PUTATIVE (DUF239)-RELATED"/>
    <property type="match status" value="1"/>
</dbReference>
<dbReference type="Proteomes" id="UP001153076">
    <property type="component" value="Unassembled WGS sequence"/>
</dbReference>
<dbReference type="AlphaFoldDB" id="A0A9Q1GHB4"/>
<dbReference type="OrthoDB" id="1858978at2759"/>
<name>A0A9Q1GHB4_9CARY</name>
<dbReference type="Pfam" id="PF03080">
    <property type="entry name" value="Neprosin"/>
    <property type="match status" value="3"/>
</dbReference>
<feature type="domain" description="Neprosin PEP catalytic" evidence="1">
    <location>
        <begin position="481"/>
        <end position="732"/>
    </location>
</feature>
<dbReference type="EMBL" id="JAKOGI010003264">
    <property type="protein sequence ID" value="KAJ8420641.1"/>
    <property type="molecule type" value="Genomic_DNA"/>
</dbReference>
<reference evidence="2" key="1">
    <citation type="submission" date="2022-04" db="EMBL/GenBank/DDBJ databases">
        <title>Carnegiea gigantea Genome sequencing and assembly v2.</title>
        <authorList>
            <person name="Copetti D."/>
            <person name="Sanderson M.J."/>
            <person name="Burquez A."/>
            <person name="Wojciechowski M.F."/>
        </authorList>
    </citation>
    <scope>NUCLEOTIDE SEQUENCE</scope>
    <source>
        <strain evidence="2">SGP5-SGP5p</strain>
        <tissue evidence="2">Aerial part</tissue>
    </source>
</reference>
<protein>
    <recommendedName>
        <fullName evidence="1">Neprosin PEP catalytic domain-containing protein</fullName>
    </recommendedName>
</protein>
<gene>
    <name evidence="2" type="ORF">Cgig2_025813</name>
</gene>
<proteinExistence type="predicted"/>
<dbReference type="Pfam" id="PF14365">
    <property type="entry name" value="Neprosin_AP"/>
    <property type="match status" value="2"/>
</dbReference>
<dbReference type="PANTHER" id="PTHR31589">
    <property type="entry name" value="PROTEIN, PUTATIVE (DUF239)-RELATED-RELATED"/>
    <property type="match status" value="1"/>
</dbReference>
<evidence type="ECO:0000313" key="2">
    <source>
        <dbReference type="EMBL" id="KAJ8420641.1"/>
    </source>
</evidence>
<comment type="caution">
    <text evidence="2">The sequence shown here is derived from an EMBL/GenBank/DDBJ whole genome shotgun (WGS) entry which is preliminary data.</text>
</comment>
<organism evidence="2 3">
    <name type="scientific">Carnegiea gigantea</name>
    <dbReference type="NCBI Taxonomy" id="171969"/>
    <lineage>
        <taxon>Eukaryota</taxon>
        <taxon>Viridiplantae</taxon>
        <taxon>Streptophyta</taxon>
        <taxon>Embryophyta</taxon>
        <taxon>Tracheophyta</taxon>
        <taxon>Spermatophyta</taxon>
        <taxon>Magnoliopsida</taxon>
        <taxon>eudicotyledons</taxon>
        <taxon>Gunneridae</taxon>
        <taxon>Pentapetalae</taxon>
        <taxon>Caryophyllales</taxon>
        <taxon>Cactineae</taxon>
        <taxon>Cactaceae</taxon>
        <taxon>Cactoideae</taxon>
        <taxon>Echinocereeae</taxon>
        <taxon>Carnegiea</taxon>
    </lineage>
</organism>
<dbReference type="PROSITE" id="PS52045">
    <property type="entry name" value="NEPROSIN_PEP_CD"/>
    <property type="match status" value="3"/>
</dbReference>
<accession>A0A9Q1GHB4</accession>
<keyword evidence="3" id="KW-1185">Reference proteome</keyword>
<evidence type="ECO:0000313" key="3">
    <source>
        <dbReference type="Proteomes" id="UP001153076"/>
    </source>
</evidence>
<dbReference type="InterPro" id="IPR053168">
    <property type="entry name" value="Glutamic_endopeptidase"/>
</dbReference>
<evidence type="ECO:0000259" key="1">
    <source>
        <dbReference type="PROSITE" id="PS52045"/>
    </source>
</evidence>
<dbReference type="InterPro" id="IPR025521">
    <property type="entry name" value="Neprosin_propep"/>
</dbReference>
<feature type="domain" description="Neprosin PEP catalytic" evidence="1">
    <location>
        <begin position="110"/>
        <end position="335"/>
    </location>
</feature>
<dbReference type="InterPro" id="IPR004314">
    <property type="entry name" value="Neprosin"/>
</dbReference>
<sequence length="1041" mass="115597">MELEKQLKLINKPAIKSFVTEYGDILDCIPIDKQLAFDHPLLKNHSIQMRPSSNIHRLERSPSRLKATPFLPRNKRCPKGTVVIKRVNKEDLLMAKFLSLQSTNLVHQGQESSLPPGHQVATLSMPTKNVGILGTLNVWGPKLAAHQFSIVNIFVASSDGSINNAVAAGWFVSPHFFLRRFVQVSRKIPIGIVVHPLSTYGGSQYEITLRIVQDDVTGDWWLRMEDENVGYYPKNLFTSLGNGATAGGWGGEIYSSVVQNYPPMGSGHFPEEGFRKACFIDQMKLLDPSHSVIYPDKSKLQEHVSMPKCYRLLYVGDLGGDADILMAKFLQSSSEMKFMYHEANQLWAGHQARLVAAFSKQENLTVKQQLNLLNKPAVKSFQTEYGDILDCVEINKQLAFDHPLLKNHSIQMKPSKKKISKEVTSNHLSFSEIILLKVRCPPGTVPIKRTREEDLIAMEKFRPSIAMKFGTPTSSKSAHPVDDQPPQTDHIATVVAFTKNYGVTARINIWSPEVKDDHQFTSASVFVASDDGSVSNAIAAGWSVSACRTSKLFSALILKLHSPKPELQMSTGCFNMVCPGFVQISQYIPLGFILRPISQYNGPQHDMGISIEQDETTQNWWLTLLGQVVGYWPKELFSTLTQGATRAGWGGEVNSPVDLGTPAMGSGHFPIEGFGKACFIRQMRIADDSHTWVSPSADYLKQQLTNPLCFNISYDGSDRDQHWEYGDILDCIEIDKQLAFDHPSLKNHTIQMKPSSNIQRLGRSPSRLKASQFLPKNIRCPKGTVLIKRVQKEDLLMAKFIRSSSGMKLDEENDVSALELQVKNVGVHGNLNVWGPEVAAHQFSAAEIYVASADGSLTNDIIAGWIKDSGKSTGCFNMVCPGFVQVSRRIPIGMILHPLSTYGGEQYEISLSLIQDDVTGNWWFQVMGENVGYYPKELFTTLANGAIRSGWGGEIYSSVIEASPAMGSGHFPEEGFGKACFIRQMKLLDPSYSAIYPGNSTLWQYVSKPQCYNVAYAGEYGGDSGHTMYFGGPPGCQPWED</sequence>